<evidence type="ECO:0000256" key="1">
    <source>
        <dbReference type="SAM" id="MobiDB-lite"/>
    </source>
</evidence>
<dbReference type="Proteomes" id="UP001211907">
    <property type="component" value="Unassembled WGS sequence"/>
</dbReference>
<feature type="region of interest" description="Disordered" evidence="1">
    <location>
        <begin position="1"/>
        <end position="42"/>
    </location>
</feature>
<dbReference type="EMBL" id="JADGJH010005931">
    <property type="protein sequence ID" value="KAJ3078744.1"/>
    <property type="molecule type" value="Genomic_DNA"/>
</dbReference>
<reference evidence="2" key="1">
    <citation type="submission" date="2020-05" db="EMBL/GenBank/DDBJ databases">
        <title>Phylogenomic resolution of chytrid fungi.</title>
        <authorList>
            <person name="Stajich J.E."/>
            <person name="Amses K."/>
            <person name="Simmons R."/>
            <person name="Seto K."/>
            <person name="Myers J."/>
            <person name="Bonds A."/>
            <person name="Quandt C.A."/>
            <person name="Barry K."/>
            <person name="Liu P."/>
            <person name="Grigoriev I."/>
            <person name="Longcore J.E."/>
            <person name="James T.Y."/>
        </authorList>
    </citation>
    <scope>NUCLEOTIDE SEQUENCE</scope>
    <source>
        <strain evidence="2">JEL0513</strain>
    </source>
</reference>
<evidence type="ECO:0000313" key="2">
    <source>
        <dbReference type="EMBL" id="KAJ3078744.1"/>
    </source>
</evidence>
<dbReference type="AlphaFoldDB" id="A0AAD5X6X1"/>
<protein>
    <submittedName>
        <fullName evidence="2">Uncharacterized protein</fullName>
    </submittedName>
</protein>
<accession>A0AAD5X6X1</accession>
<feature type="compositionally biased region" description="Low complexity" evidence="1">
    <location>
        <begin position="11"/>
        <end position="23"/>
    </location>
</feature>
<organism evidence="2 3">
    <name type="scientific">Physocladia obscura</name>
    <dbReference type="NCBI Taxonomy" id="109957"/>
    <lineage>
        <taxon>Eukaryota</taxon>
        <taxon>Fungi</taxon>
        <taxon>Fungi incertae sedis</taxon>
        <taxon>Chytridiomycota</taxon>
        <taxon>Chytridiomycota incertae sedis</taxon>
        <taxon>Chytridiomycetes</taxon>
        <taxon>Chytridiales</taxon>
        <taxon>Chytriomycetaceae</taxon>
        <taxon>Physocladia</taxon>
    </lineage>
</organism>
<keyword evidence="3" id="KW-1185">Reference proteome</keyword>
<proteinExistence type="predicted"/>
<feature type="non-terminal residue" evidence="2">
    <location>
        <position position="1"/>
    </location>
</feature>
<comment type="caution">
    <text evidence="2">The sequence shown here is derived from an EMBL/GenBank/DDBJ whole genome shotgun (WGS) entry which is preliminary data.</text>
</comment>
<evidence type="ECO:0000313" key="3">
    <source>
        <dbReference type="Proteomes" id="UP001211907"/>
    </source>
</evidence>
<gene>
    <name evidence="2" type="ORF">HK100_010626</name>
</gene>
<feature type="compositionally biased region" description="Acidic residues" evidence="1">
    <location>
        <begin position="1"/>
        <end position="10"/>
    </location>
</feature>
<name>A0AAD5X6X1_9FUNG</name>
<sequence length="97" mass="10262">TPASLSDDDTTATTTTATTTTTAIDEPDANTQPVLTKEEKDELDRQLEAVEIARRAADIARRHAVSFSYDSCSLQTATFAAGRATVLAEAAVLSSIM</sequence>